<sequence>MLSEAYNARRWPLLIGFAVLIGSQIMFMEAPNYAVMCVARVIQGIGSSIVWVVGLALLCDSTPETLAGQQLGIAMIGFSVGLVLGPPIGGALYSRFGFRGSFIFGIIFAFVDLLGRLVIIERKDALKWGYDPHYPSGLAGNDGEAALSSPNGQDQRDEKVESSPTGNGETNINPEGGRPAPKKSLSQVAVLAKLAKSPRAVAASLITLLYGAIVSSQEPSIPVHLQDVWNLSADKVGVVFIAAVVPTLFSTPLSGYLSDKRAFFASGTISPITAELAAVARSIEGVGYGHVYGAFNLAYGAGSTIGPVIGGQMYDHLKHGWQAVTLLAAGMIAAGVLISLCFIGERPLAQRLFTRSHSDTQ</sequence>
<dbReference type="GO" id="GO:0016020">
    <property type="term" value="C:membrane"/>
    <property type="evidence" value="ECO:0007669"/>
    <property type="project" value="UniProtKB-SubCell"/>
</dbReference>
<evidence type="ECO:0000256" key="7">
    <source>
        <dbReference type="SAM" id="Phobius"/>
    </source>
</evidence>
<keyword evidence="10" id="KW-1185">Reference proteome</keyword>
<feature type="transmembrane region" description="Helical" evidence="7">
    <location>
        <begin position="321"/>
        <end position="343"/>
    </location>
</feature>
<dbReference type="Gene3D" id="1.20.1250.20">
    <property type="entry name" value="MFS general substrate transporter like domains"/>
    <property type="match status" value="2"/>
</dbReference>
<dbReference type="PROSITE" id="PS50850">
    <property type="entry name" value="MFS"/>
    <property type="match status" value="1"/>
</dbReference>
<reference evidence="9 10" key="1">
    <citation type="submission" date="2019-01" db="EMBL/GenBank/DDBJ databases">
        <title>Draft genome sequence of Psathyrella aberdarensis IHI B618.</title>
        <authorList>
            <person name="Buettner E."/>
            <person name="Kellner H."/>
        </authorList>
    </citation>
    <scope>NUCLEOTIDE SEQUENCE [LARGE SCALE GENOMIC DNA]</scope>
    <source>
        <strain evidence="9 10">IHI B618</strain>
    </source>
</reference>
<dbReference type="CDD" id="cd17325">
    <property type="entry name" value="MFS_MdtG_SLC18_like"/>
    <property type="match status" value="1"/>
</dbReference>
<dbReference type="InterPro" id="IPR036259">
    <property type="entry name" value="MFS_trans_sf"/>
</dbReference>
<feature type="transmembrane region" description="Helical" evidence="7">
    <location>
        <begin position="12"/>
        <end position="27"/>
    </location>
</feature>
<feature type="transmembrane region" description="Helical" evidence="7">
    <location>
        <begin position="100"/>
        <end position="119"/>
    </location>
</feature>
<keyword evidence="2" id="KW-0813">Transport</keyword>
<gene>
    <name evidence="9" type="ORF">EST38_g9845</name>
</gene>
<comment type="caution">
    <text evidence="9">The sequence shown here is derived from an EMBL/GenBank/DDBJ whole genome shotgun (WGS) entry which is preliminary data.</text>
</comment>
<feature type="transmembrane region" description="Helical" evidence="7">
    <location>
        <begin position="291"/>
        <end position="309"/>
    </location>
</feature>
<keyword evidence="3 7" id="KW-0812">Transmembrane</keyword>
<feature type="region of interest" description="Disordered" evidence="6">
    <location>
        <begin position="141"/>
        <end position="181"/>
    </location>
</feature>
<feature type="domain" description="Major facilitator superfamily (MFS) profile" evidence="8">
    <location>
        <begin position="1"/>
        <end position="361"/>
    </location>
</feature>
<dbReference type="PANTHER" id="PTHR23506:SF23">
    <property type="entry name" value="GH10249P"/>
    <property type="match status" value="1"/>
</dbReference>
<evidence type="ECO:0000256" key="1">
    <source>
        <dbReference type="ARBA" id="ARBA00004141"/>
    </source>
</evidence>
<evidence type="ECO:0000256" key="4">
    <source>
        <dbReference type="ARBA" id="ARBA00022989"/>
    </source>
</evidence>
<feature type="transmembrane region" description="Helical" evidence="7">
    <location>
        <begin position="200"/>
        <end position="216"/>
    </location>
</feature>
<dbReference type="EMBL" id="SDEE01000484">
    <property type="protein sequence ID" value="RXW16006.1"/>
    <property type="molecule type" value="Genomic_DNA"/>
</dbReference>
<comment type="subcellular location">
    <subcellularLocation>
        <location evidence="1">Membrane</location>
        <topology evidence="1">Multi-pass membrane protein</topology>
    </subcellularLocation>
</comment>
<organism evidence="9 10">
    <name type="scientific">Candolleomyces aberdarensis</name>
    <dbReference type="NCBI Taxonomy" id="2316362"/>
    <lineage>
        <taxon>Eukaryota</taxon>
        <taxon>Fungi</taxon>
        <taxon>Dikarya</taxon>
        <taxon>Basidiomycota</taxon>
        <taxon>Agaricomycotina</taxon>
        <taxon>Agaricomycetes</taxon>
        <taxon>Agaricomycetidae</taxon>
        <taxon>Agaricales</taxon>
        <taxon>Agaricineae</taxon>
        <taxon>Psathyrellaceae</taxon>
        <taxon>Candolleomyces</taxon>
    </lineage>
</organism>
<keyword evidence="4 7" id="KW-1133">Transmembrane helix</keyword>
<dbReference type="InterPro" id="IPR020846">
    <property type="entry name" value="MFS_dom"/>
</dbReference>
<dbReference type="SUPFAM" id="SSF103473">
    <property type="entry name" value="MFS general substrate transporter"/>
    <property type="match status" value="1"/>
</dbReference>
<dbReference type="Proteomes" id="UP000290288">
    <property type="component" value="Unassembled WGS sequence"/>
</dbReference>
<accession>A0A4Q2DBA0</accession>
<evidence type="ECO:0000313" key="9">
    <source>
        <dbReference type="EMBL" id="RXW16006.1"/>
    </source>
</evidence>
<dbReference type="InterPro" id="IPR050930">
    <property type="entry name" value="MFS_Vesicular_Transporter"/>
</dbReference>
<dbReference type="InterPro" id="IPR011701">
    <property type="entry name" value="MFS"/>
</dbReference>
<feature type="compositionally biased region" description="Polar residues" evidence="6">
    <location>
        <begin position="162"/>
        <end position="173"/>
    </location>
</feature>
<keyword evidence="5 7" id="KW-0472">Membrane</keyword>
<dbReference type="GO" id="GO:0022857">
    <property type="term" value="F:transmembrane transporter activity"/>
    <property type="evidence" value="ECO:0007669"/>
    <property type="project" value="InterPro"/>
</dbReference>
<proteinExistence type="predicted"/>
<dbReference type="STRING" id="2316362.A0A4Q2DBA0"/>
<protein>
    <recommendedName>
        <fullName evidence="8">Major facilitator superfamily (MFS) profile domain-containing protein</fullName>
    </recommendedName>
</protein>
<dbReference type="PANTHER" id="PTHR23506">
    <property type="entry name" value="GH10249P"/>
    <property type="match status" value="1"/>
</dbReference>
<evidence type="ECO:0000313" key="10">
    <source>
        <dbReference type="Proteomes" id="UP000290288"/>
    </source>
</evidence>
<evidence type="ECO:0000256" key="3">
    <source>
        <dbReference type="ARBA" id="ARBA00022692"/>
    </source>
</evidence>
<dbReference type="Gene3D" id="1.20.1720.10">
    <property type="entry name" value="Multidrug resistance protein D"/>
    <property type="match status" value="1"/>
</dbReference>
<feature type="transmembrane region" description="Helical" evidence="7">
    <location>
        <begin position="236"/>
        <end position="257"/>
    </location>
</feature>
<evidence type="ECO:0000259" key="8">
    <source>
        <dbReference type="PROSITE" id="PS50850"/>
    </source>
</evidence>
<name>A0A4Q2DBA0_9AGAR</name>
<evidence type="ECO:0000256" key="2">
    <source>
        <dbReference type="ARBA" id="ARBA00022448"/>
    </source>
</evidence>
<dbReference type="OrthoDB" id="440553at2759"/>
<feature type="transmembrane region" description="Helical" evidence="7">
    <location>
        <begin position="33"/>
        <end position="59"/>
    </location>
</feature>
<dbReference type="AlphaFoldDB" id="A0A4Q2DBA0"/>
<dbReference type="Pfam" id="PF07690">
    <property type="entry name" value="MFS_1"/>
    <property type="match status" value="1"/>
</dbReference>
<evidence type="ECO:0000256" key="5">
    <source>
        <dbReference type="ARBA" id="ARBA00023136"/>
    </source>
</evidence>
<feature type="transmembrane region" description="Helical" evidence="7">
    <location>
        <begin position="71"/>
        <end position="94"/>
    </location>
</feature>
<evidence type="ECO:0000256" key="6">
    <source>
        <dbReference type="SAM" id="MobiDB-lite"/>
    </source>
</evidence>